<dbReference type="STRING" id="1076935.U4LP97"/>
<dbReference type="InterPro" id="IPR003615">
    <property type="entry name" value="HNH_nuc"/>
</dbReference>
<accession>U4LP97</accession>
<evidence type="ECO:0000313" key="2">
    <source>
        <dbReference type="Proteomes" id="UP000018144"/>
    </source>
</evidence>
<keyword evidence="2" id="KW-1185">Reference proteome</keyword>
<name>U4LP97_PYROM</name>
<organism evidence="1 2">
    <name type="scientific">Pyronema omphalodes (strain CBS 100304)</name>
    <name type="common">Pyronema confluens</name>
    <dbReference type="NCBI Taxonomy" id="1076935"/>
    <lineage>
        <taxon>Eukaryota</taxon>
        <taxon>Fungi</taxon>
        <taxon>Dikarya</taxon>
        <taxon>Ascomycota</taxon>
        <taxon>Pezizomycotina</taxon>
        <taxon>Pezizomycetes</taxon>
        <taxon>Pezizales</taxon>
        <taxon>Pyronemataceae</taxon>
        <taxon>Pyronema</taxon>
    </lineage>
</organism>
<dbReference type="PANTHER" id="PTHR37827">
    <property type="entry name" value="TUDOR DOMAIN-CONTAINING PROTEIN"/>
    <property type="match status" value="1"/>
</dbReference>
<proteinExistence type="predicted"/>
<sequence>MAPPLSKNPNFLLLRELLSTPILRKSSLTPEDQTSAAIAELGDFIDYLAQVLFTSLDESLQSLNPGDPVPELSEEPDYPPELTDSLHSYDLTSNAQLFLQPVLESYIKTATTAPVYKDTRTEECEICERMVPLTYHHLIPREVHKKVLKRGWHQEWELNKVAWLCRPCHSTVHRVATNEELAKEWFTVEKLLEREDIGKWRSYVGKQRWGGRGAKGR</sequence>
<evidence type="ECO:0000313" key="1">
    <source>
        <dbReference type="EMBL" id="CCX16455.1"/>
    </source>
</evidence>
<dbReference type="CDD" id="cd00085">
    <property type="entry name" value="HNHc"/>
    <property type="match status" value="1"/>
</dbReference>
<dbReference type="AlphaFoldDB" id="U4LP97"/>
<dbReference type="Proteomes" id="UP000018144">
    <property type="component" value="Unassembled WGS sequence"/>
</dbReference>
<dbReference type="OMA" id="WHDEWML"/>
<dbReference type="OrthoDB" id="4850648at2759"/>
<dbReference type="eggNOG" id="ENOG502S89B">
    <property type="taxonomic scope" value="Eukaryota"/>
</dbReference>
<reference evidence="1 2" key="1">
    <citation type="journal article" date="2013" name="PLoS Genet.">
        <title>The genome and development-dependent transcriptomes of Pyronema confluens: a window into fungal evolution.</title>
        <authorList>
            <person name="Traeger S."/>
            <person name="Altegoer F."/>
            <person name="Freitag M."/>
            <person name="Gabaldon T."/>
            <person name="Kempken F."/>
            <person name="Kumar A."/>
            <person name="Marcet-Houben M."/>
            <person name="Poggeler S."/>
            <person name="Stajich J.E."/>
            <person name="Nowrousian M."/>
        </authorList>
    </citation>
    <scope>NUCLEOTIDE SEQUENCE [LARGE SCALE GENOMIC DNA]</scope>
    <source>
        <strain evidence="2">CBS 100304</strain>
        <tissue evidence="1">Vegetative mycelium</tissue>
    </source>
</reference>
<protein>
    <submittedName>
        <fullName evidence="1">Similar to Uncharacterized protein yisB acc. no. O06715</fullName>
    </submittedName>
</protein>
<dbReference type="EMBL" id="HF936418">
    <property type="protein sequence ID" value="CCX16455.1"/>
    <property type="molecule type" value="Genomic_DNA"/>
</dbReference>
<dbReference type="PANTHER" id="PTHR37827:SF1">
    <property type="entry name" value="HNH DOMAIN-CONTAINING PROTEIN"/>
    <property type="match status" value="1"/>
</dbReference>
<gene>
    <name evidence="1" type="ORF">PCON_03098</name>
</gene>